<organism evidence="2 3">
    <name type="scientific">Rivibacter subsaxonicus</name>
    <dbReference type="NCBI Taxonomy" id="457575"/>
    <lineage>
        <taxon>Bacteria</taxon>
        <taxon>Pseudomonadati</taxon>
        <taxon>Pseudomonadota</taxon>
        <taxon>Betaproteobacteria</taxon>
        <taxon>Burkholderiales</taxon>
        <taxon>Rivibacter</taxon>
    </lineage>
</organism>
<evidence type="ECO:0000313" key="2">
    <source>
        <dbReference type="EMBL" id="RZU00540.1"/>
    </source>
</evidence>
<protein>
    <recommendedName>
        <fullName evidence="1">DUF8198 domain-containing protein</fullName>
    </recommendedName>
</protein>
<feature type="domain" description="DUF8198" evidence="1">
    <location>
        <begin position="27"/>
        <end position="229"/>
    </location>
</feature>
<dbReference type="EMBL" id="SHKP01000005">
    <property type="protein sequence ID" value="RZU00540.1"/>
    <property type="molecule type" value="Genomic_DNA"/>
</dbReference>
<dbReference type="InterPro" id="IPR058511">
    <property type="entry name" value="DUF8198"/>
</dbReference>
<dbReference type="Proteomes" id="UP000293671">
    <property type="component" value="Unassembled WGS sequence"/>
</dbReference>
<dbReference type="NCBIfam" id="NF047641">
    <property type="entry name" value="FFLEE_fam"/>
    <property type="match status" value="1"/>
</dbReference>
<dbReference type="AlphaFoldDB" id="A0A4Q7VV89"/>
<proteinExistence type="predicted"/>
<reference evidence="2 3" key="1">
    <citation type="submission" date="2019-02" db="EMBL/GenBank/DDBJ databases">
        <title>Genomic Encyclopedia of Type Strains, Phase IV (KMG-IV): sequencing the most valuable type-strain genomes for metagenomic binning, comparative biology and taxonomic classification.</title>
        <authorList>
            <person name="Goeker M."/>
        </authorList>
    </citation>
    <scope>NUCLEOTIDE SEQUENCE [LARGE SCALE GENOMIC DNA]</scope>
    <source>
        <strain evidence="2 3">DSM 19570</strain>
    </source>
</reference>
<name>A0A4Q7VV89_9BURK</name>
<comment type="caution">
    <text evidence="2">The sequence shown here is derived from an EMBL/GenBank/DDBJ whole genome shotgun (WGS) entry which is preliminary data.</text>
</comment>
<dbReference type="InterPro" id="IPR058063">
    <property type="entry name" value="FFLEE_fam"/>
</dbReference>
<evidence type="ECO:0000259" key="1">
    <source>
        <dbReference type="Pfam" id="PF26621"/>
    </source>
</evidence>
<sequence length="245" mass="27140">MRQALEARLAAAAPILTALEAVERERTARGQDAELARRVVDVKAYQQRRFARSYADLLESPRYGAAARFFLDDLYGPRDFRERDAQFARIVPALVRLFPQDIVGTVLDLARLHALSERLDGAMARALPTSQVDARGYLAAWQVVGEPAARAQQVEYVLAIGRALDRFTRVPMLATSLRMMRGPASAAGLGSLQRFLEAGFDTFKAMRGANEFLVIISEREHSLLSLMFEPCVESDAGHPALVQLP</sequence>
<dbReference type="OrthoDB" id="7957365at2"/>
<accession>A0A4Q7VV89</accession>
<keyword evidence="3" id="KW-1185">Reference proteome</keyword>
<evidence type="ECO:0000313" key="3">
    <source>
        <dbReference type="Proteomes" id="UP000293671"/>
    </source>
</evidence>
<dbReference type="Pfam" id="PF26621">
    <property type="entry name" value="DUF8198"/>
    <property type="match status" value="1"/>
</dbReference>
<gene>
    <name evidence="2" type="ORF">EV670_1240</name>
</gene>
<dbReference type="RefSeq" id="WP_130430992.1">
    <property type="nucleotide sequence ID" value="NZ_SHKP01000005.1"/>
</dbReference>